<dbReference type="EC" id="4.1.1.111" evidence="4"/>
<dbReference type="Gene3D" id="1.10.10.10">
    <property type="entry name" value="Winged helix-like DNA-binding domain superfamily/Winged helix DNA-binding domain"/>
    <property type="match status" value="1"/>
</dbReference>
<dbReference type="InterPro" id="IPR040523">
    <property type="entry name" value="AsnC_trans_reg2"/>
</dbReference>
<dbReference type="PANTHER" id="PTHR43413:SF1">
    <property type="entry name" value="SIROHEME DECARBOXYLASE NIRL SUBUNIT"/>
    <property type="match status" value="1"/>
</dbReference>
<proteinExistence type="inferred from homology"/>
<dbReference type="AlphaFoldDB" id="A0A9D2HMC2"/>
<evidence type="ECO:0000313" key="8">
    <source>
        <dbReference type="EMBL" id="HJA78278.1"/>
    </source>
</evidence>
<dbReference type="InterPro" id="IPR036388">
    <property type="entry name" value="WH-like_DNA-bd_sf"/>
</dbReference>
<evidence type="ECO:0000256" key="4">
    <source>
        <dbReference type="ARBA" id="ARBA00023471"/>
    </source>
</evidence>
<gene>
    <name evidence="8" type="ORF">H9784_01720</name>
</gene>
<dbReference type="InterPro" id="IPR050684">
    <property type="entry name" value="HTH-Siroheme_Decarb"/>
</dbReference>
<feature type="domain" description="Siroheme decarboxylase AsnC-like ligand binding" evidence="6">
    <location>
        <begin position="86"/>
        <end position="165"/>
    </location>
</feature>
<keyword evidence="1" id="KW-0456">Lyase</keyword>
<sequence length="178" mass="19715">MTRTSDTPGAQAVADGAAVSPEPVVLDTLDKRLLDIIQTAFPLVPRPYAELGRLLDISEEEAFERVRALRRRKIIRRLGANFQSAKLGFVSTLCAAKVPEDRMAAFVAAVNACPGVTHNYLREHSYNIWFTCIGPSREDVQATLDGITSRTGVPILNLPATRMFKIRVDFRMSSPEQD</sequence>
<dbReference type="Pfam" id="PF22451">
    <property type="entry name" value="NirdL-like_HTH"/>
    <property type="match status" value="1"/>
</dbReference>
<evidence type="ECO:0000259" key="6">
    <source>
        <dbReference type="Pfam" id="PF17805"/>
    </source>
</evidence>
<evidence type="ECO:0000256" key="5">
    <source>
        <dbReference type="ARBA" id="ARBA00048470"/>
    </source>
</evidence>
<comment type="similarity">
    <text evidence="3">Belongs to the Ahb/Nir family.</text>
</comment>
<evidence type="ECO:0000313" key="9">
    <source>
        <dbReference type="Proteomes" id="UP000823821"/>
    </source>
</evidence>
<feature type="domain" description="Siroheme decarboxylase NirL-like HTH" evidence="7">
    <location>
        <begin position="30"/>
        <end position="76"/>
    </location>
</feature>
<dbReference type="PANTHER" id="PTHR43413">
    <property type="entry name" value="TRANSCRIPTIONAL REGULATOR, ASNC FAMILY"/>
    <property type="match status" value="1"/>
</dbReference>
<dbReference type="GO" id="GO:0016829">
    <property type="term" value="F:lyase activity"/>
    <property type="evidence" value="ECO:0007669"/>
    <property type="project" value="UniProtKB-KW"/>
</dbReference>
<dbReference type="Gene3D" id="3.30.70.3460">
    <property type="match status" value="1"/>
</dbReference>
<comment type="caution">
    <text evidence="8">The sequence shown here is derived from an EMBL/GenBank/DDBJ whole genome shotgun (WGS) entry which is preliminary data.</text>
</comment>
<accession>A0A9D2HMC2</accession>
<evidence type="ECO:0000259" key="7">
    <source>
        <dbReference type="Pfam" id="PF22451"/>
    </source>
</evidence>
<dbReference type="Pfam" id="PF17805">
    <property type="entry name" value="AsnC_trans_reg2"/>
    <property type="match status" value="1"/>
</dbReference>
<comment type="pathway">
    <text evidence="2">Porphyrin-containing compound metabolism.</text>
</comment>
<dbReference type="InterPro" id="IPR053953">
    <property type="entry name" value="NirdL-like_HTH"/>
</dbReference>
<comment type="catalytic activity">
    <reaction evidence="5">
        <text>siroheme + 2 H(+) = 12,18-didecarboxysiroheme + 2 CO2</text>
        <dbReference type="Rhea" id="RHEA:19093"/>
        <dbReference type="ChEBI" id="CHEBI:15378"/>
        <dbReference type="ChEBI" id="CHEBI:16526"/>
        <dbReference type="ChEBI" id="CHEBI:60052"/>
        <dbReference type="ChEBI" id="CHEBI:140497"/>
        <dbReference type="EC" id="4.1.1.111"/>
    </reaction>
</comment>
<protein>
    <recommendedName>
        <fullName evidence="4">siroheme decarboxylase</fullName>
        <ecNumber evidence="4">4.1.1.111</ecNumber>
    </recommendedName>
</protein>
<dbReference type="Proteomes" id="UP000823821">
    <property type="component" value="Unassembled WGS sequence"/>
</dbReference>
<dbReference type="EMBL" id="DWZD01000012">
    <property type="protein sequence ID" value="HJA78278.1"/>
    <property type="molecule type" value="Genomic_DNA"/>
</dbReference>
<organism evidence="8 9">
    <name type="scientific">Candidatus Desulfovibrio intestinavium</name>
    <dbReference type="NCBI Taxonomy" id="2838534"/>
    <lineage>
        <taxon>Bacteria</taxon>
        <taxon>Pseudomonadati</taxon>
        <taxon>Thermodesulfobacteriota</taxon>
        <taxon>Desulfovibrionia</taxon>
        <taxon>Desulfovibrionales</taxon>
        <taxon>Desulfovibrionaceae</taxon>
        <taxon>Desulfovibrio</taxon>
    </lineage>
</organism>
<reference evidence="8" key="1">
    <citation type="journal article" date="2021" name="PeerJ">
        <title>Extensive microbial diversity within the chicken gut microbiome revealed by metagenomics and culture.</title>
        <authorList>
            <person name="Gilroy R."/>
            <person name="Ravi A."/>
            <person name="Getino M."/>
            <person name="Pursley I."/>
            <person name="Horton D.L."/>
            <person name="Alikhan N.F."/>
            <person name="Baker D."/>
            <person name="Gharbi K."/>
            <person name="Hall N."/>
            <person name="Watson M."/>
            <person name="Adriaenssens E.M."/>
            <person name="Foster-Nyarko E."/>
            <person name="Jarju S."/>
            <person name="Secka A."/>
            <person name="Antonio M."/>
            <person name="Oren A."/>
            <person name="Chaudhuri R.R."/>
            <person name="La Ragione R."/>
            <person name="Hildebrand F."/>
            <person name="Pallen M.J."/>
        </authorList>
    </citation>
    <scope>NUCLEOTIDE SEQUENCE</scope>
    <source>
        <strain evidence="8">5032</strain>
    </source>
</reference>
<name>A0A9D2HMC2_9BACT</name>
<reference evidence="8" key="2">
    <citation type="submission" date="2021-04" db="EMBL/GenBank/DDBJ databases">
        <authorList>
            <person name="Gilroy R."/>
        </authorList>
    </citation>
    <scope>NUCLEOTIDE SEQUENCE</scope>
    <source>
        <strain evidence="8">5032</strain>
    </source>
</reference>
<evidence type="ECO:0000256" key="1">
    <source>
        <dbReference type="ARBA" id="ARBA00023239"/>
    </source>
</evidence>
<evidence type="ECO:0000256" key="2">
    <source>
        <dbReference type="ARBA" id="ARBA00023444"/>
    </source>
</evidence>
<evidence type="ECO:0000256" key="3">
    <source>
        <dbReference type="ARBA" id="ARBA00023457"/>
    </source>
</evidence>